<name>F4MXP9_YEREN</name>
<gene>
    <name evidence="1" type="ORF">YEW_HQ34090</name>
</gene>
<sequence length="62" mass="7104">MLELLSRYVAWAISHQGECKKIKYCRGIIQSVIGCLQHFLTIFLAKRFEAGNIDQLSACFKI</sequence>
<accession>F4MXP9</accession>
<evidence type="ECO:0000313" key="1">
    <source>
        <dbReference type="EMBL" id="CBX70607.1"/>
    </source>
</evidence>
<dbReference type="AlphaFoldDB" id="F4MXP9"/>
<protein>
    <submittedName>
        <fullName evidence="1">Uncharacterized protein</fullName>
    </submittedName>
</protein>
<dbReference type="EMBL" id="FR718536">
    <property type="protein sequence ID" value="CBX70607.1"/>
    <property type="molecule type" value="Genomic_DNA"/>
</dbReference>
<proteinExistence type="predicted"/>
<reference evidence="1" key="1">
    <citation type="journal article" date="2011" name="BMC Genomics">
        <title>Shotgun sequencing of Yersinia enterocolitica strain W22703 (biotype 2, serotype O:9): genomic evidence for oscillation between invertebrates and mammals.</title>
        <authorList>
            <person name="Fuchs T.M."/>
            <person name="Brandt K."/>
            <person name="Starke M."/>
            <person name="Rattei T."/>
        </authorList>
    </citation>
    <scope>NUCLEOTIDE SEQUENCE</scope>
</reference>
<organism evidence="1">
    <name type="scientific">Yersinia enterocolitica W22703</name>
    <dbReference type="NCBI Taxonomy" id="913028"/>
    <lineage>
        <taxon>Bacteria</taxon>
        <taxon>Pseudomonadati</taxon>
        <taxon>Pseudomonadota</taxon>
        <taxon>Gammaproteobacteria</taxon>
        <taxon>Enterobacterales</taxon>
        <taxon>Yersiniaceae</taxon>
        <taxon>Yersinia</taxon>
    </lineage>
</organism>